<gene>
    <name evidence="1" type="ORF">L195_g062458</name>
</gene>
<organism evidence="1 2">
    <name type="scientific">Trifolium pratense</name>
    <name type="common">Red clover</name>
    <dbReference type="NCBI Taxonomy" id="57577"/>
    <lineage>
        <taxon>Eukaryota</taxon>
        <taxon>Viridiplantae</taxon>
        <taxon>Streptophyta</taxon>
        <taxon>Embryophyta</taxon>
        <taxon>Tracheophyta</taxon>
        <taxon>Spermatophyta</taxon>
        <taxon>Magnoliopsida</taxon>
        <taxon>eudicotyledons</taxon>
        <taxon>Gunneridae</taxon>
        <taxon>Pentapetalae</taxon>
        <taxon>rosids</taxon>
        <taxon>fabids</taxon>
        <taxon>Fabales</taxon>
        <taxon>Fabaceae</taxon>
        <taxon>Papilionoideae</taxon>
        <taxon>50 kb inversion clade</taxon>
        <taxon>NPAAA clade</taxon>
        <taxon>Hologalegina</taxon>
        <taxon>IRL clade</taxon>
        <taxon>Trifolieae</taxon>
        <taxon>Trifolium</taxon>
    </lineage>
</organism>
<dbReference type="EMBL" id="ASHM01175682">
    <property type="protein sequence ID" value="PNX65167.1"/>
    <property type="molecule type" value="Genomic_DNA"/>
</dbReference>
<sequence>MSQNHDGLREGNPVLVRQGIWVEQYMTAVQRSMVVVAVAAARDGTEPK</sequence>
<evidence type="ECO:0000313" key="1">
    <source>
        <dbReference type="EMBL" id="PNX65167.1"/>
    </source>
</evidence>
<proteinExistence type="predicted"/>
<reference evidence="1 2" key="2">
    <citation type="journal article" date="2017" name="Front. Plant Sci.">
        <title>Gene Classification and Mining of Molecular Markers Useful in Red Clover (Trifolium pratense) Breeding.</title>
        <authorList>
            <person name="Istvanek J."/>
            <person name="Dluhosova J."/>
            <person name="Dluhos P."/>
            <person name="Patkova L."/>
            <person name="Nedelnik J."/>
            <person name="Repkova J."/>
        </authorList>
    </citation>
    <scope>NUCLEOTIDE SEQUENCE [LARGE SCALE GENOMIC DNA]</scope>
    <source>
        <strain evidence="2">cv. Tatra</strain>
        <tissue evidence="1">Young leaves</tissue>
    </source>
</reference>
<evidence type="ECO:0000313" key="2">
    <source>
        <dbReference type="Proteomes" id="UP000236291"/>
    </source>
</evidence>
<comment type="caution">
    <text evidence="1">The sequence shown here is derived from an EMBL/GenBank/DDBJ whole genome shotgun (WGS) entry which is preliminary data.</text>
</comment>
<name>A0A2K3KFU4_TRIPR</name>
<feature type="non-terminal residue" evidence="1">
    <location>
        <position position="48"/>
    </location>
</feature>
<accession>A0A2K3KFU4</accession>
<reference evidence="1 2" key="1">
    <citation type="journal article" date="2014" name="Am. J. Bot.">
        <title>Genome assembly and annotation for red clover (Trifolium pratense; Fabaceae).</title>
        <authorList>
            <person name="Istvanek J."/>
            <person name="Jaros M."/>
            <person name="Krenek A."/>
            <person name="Repkova J."/>
        </authorList>
    </citation>
    <scope>NUCLEOTIDE SEQUENCE [LARGE SCALE GENOMIC DNA]</scope>
    <source>
        <strain evidence="2">cv. Tatra</strain>
        <tissue evidence="1">Young leaves</tissue>
    </source>
</reference>
<dbReference type="Proteomes" id="UP000236291">
    <property type="component" value="Unassembled WGS sequence"/>
</dbReference>
<dbReference type="AlphaFoldDB" id="A0A2K3KFU4"/>
<protein>
    <submittedName>
        <fullName evidence="1">Uncharacterized protein</fullName>
    </submittedName>
</protein>